<dbReference type="Proteomes" id="UP000194236">
    <property type="component" value="Unassembled WGS sequence"/>
</dbReference>
<feature type="non-terminal residue" evidence="2">
    <location>
        <position position="105"/>
    </location>
</feature>
<protein>
    <submittedName>
        <fullName evidence="2">Uncharacterized protein</fullName>
    </submittedName>
</protein>
<organism evidence="2 3">
    <name type="scientific">Euroglyphus maynei</name>
    <name type="common">Mayne's house dust mite</name>
    <dbReference type="NCBI Taxonomy" id="6958"/>
    <lineage>
        <taxon>Eukaryota</taxon>
        <taxon>Metazoa</taxon>
        <taxon>Ecdysozoa</taxon>
        <taxon>Arthropoda</taxon>
        <taxon>Chelicerata</taxon>
        <taxon>Arachnida</taxon>
        <taxon>Acari</taxon>
        <taxon>Acariformes</taxon>
        <taxon>Sarcoptiformes</taxon>
        <taxon>Astigmata</taxon>
        <taxon>Psoroptidia</taxon>
        <taxon>Analgoidea</taxon>
        <taxon>Pyroglyphidae</taxon>
        <taxon>Pyroglyphinae</taxon>
        <taxon>Euroglyphus</taxon>
    </lineage>
</organism>
<keyword evidence="3" id="KW-1185">Reference proteome</keyword>
<reference evidence="2 3" key="1">
    <citation type="submission" date="2017-03" db="EMBL/GenBank/DDBJ databases">
        <title>Genome Survey of Euroglyphus maynei.</title>
        <authorList>
            <person name="Arlian L.G."/>
            <person name="Morgan M.S."/>
            <person name="Rider S.D."/>
        </authorList>
    </citation>
    <scope>NUCLEOTIDE SEQUENCE [LARGE SCALE GENOMIC DNA]</scope>
    <source>
        <strain evidence="2">Arlian Lab</strain>
        <tissue evidence="2">Whole body</tissue>
    </source>
</reference>
<dbReference type="AlphaFoldDB" id="A0A1Y3BDG0"/>
<dbReference type="EMBL" id="MUJZ01025533">
    <property type="protein sequence ID" value="OTF78961.1"/>
    <property type="molecule type" value="Genomic_DNA"/>
</dbReference>
<accession>A0A1Y3BDG0</accession>
<comment type="caution">
    <text evidence="2">The sequence shown here is derived from an EMBL/GenBank/DDBJ whole genome shotgun (WGS) entry which is preliminary data.</text>
</comment>
<feature type="region of interest" description="Disordered" evidence="1">
    <location>
        <begin position="84"/>
        <end position="105"/>
    </location>
</feature>
<feature type="compositionally biased region" description="Low complexity" evidence="1">
    <location>
        <begin position="23"/>
        <end position="47"/>
    </location>
</feature>
<evidence type="ECO:0000256" key="1">
    <source>
        <dbReference type="SAM" id="MobiDB-lite"/>
    </source>
</evidence>
<proteinExistence type="predicted"/>
<gene>
    <name evidence="2" type="ORF">BLA29_014122</name>
</gene>
<sequence>MSQSSKGGNQATSFTSLSDILANSSSTKRTTRNSIRASGAASASGTSLLPTLEDLKQKLEGSHDDSCTKLNLSRAFDGLPSSFRFDSTTSSVNNHNDQSSLLAST</sequence>
<evidence type="ECO:0000313" key="3">
    <source>
        <dbReference type="Proteomes" id="UP000194236"/>
    </source>
</evidence>
<name>A0A1Y3BDG0_EURMA</name>
<evidence type="ECO:0000313" key="2">
    <source>
        <dbReference type="EMBL" id="OTF78961.1"/>
    </source>
</evidence>
<dbReference type="OrthoDB" id="10421540at2759"/>
<feature type="region of interest" description="Disordered" evidence="1">
    <location>
        <begin position="22"/>
        <end position="49"/>
    </location>
</feature>